<dbReference type="PROSITE" id="PS00687">
    <property type="entry name" value="ALDEHYDE_DEHYDR_GLU"/>
    <property type="match status" value="1"/>
</dbReference>
<dbReference type="Pfam" id="PF00171">
    <property type="entry name" value="Aldedh"/>
    <property type="match status" value="1"/>
</dbReference>
<name>A0A6J7LH10_9ZZZZ</name>
<comment type="similarity">
    <text evidence="1">Belongs to the aldehyde dehydrogenase family.</text>
</comment>
<dbReference type="SUPFAM" id="SSF53720">
    <property type="entry name" value="ALDH-like"/>
    <property type="match status" value="1"/>
</dbReference>
<proteinExistence type="inferred from homology"/>
<sequence length="454" mass="49128">MISQVVATARAAFESGKTRPLAWRKAQLSSMIKMLRDNADEFSAALKQDLGRGPEEAWLYDIGFSITEIELIIKNLKKWTEPRKVSTPLVSMPGSSHRIPQPLGVVLVIAPWNYPIQLLLIPVAGAIAAGNAVVMKPSEVSSATSALLGKLVPQYFDNEAIAIVEGAVPETTQLLAEKFDHIFYTGNGTVGRVVMRAAAENLTPVTLELGGKSPTIVDKSANLAIAGRRIAWAKYVNAGQTCVAPDYVLAHADIADKLVDEIRKSVNDFYGVDPQNSGDFARISSPRHFSRLKAMLTSGKVAIGGQTDEQQRYIAPTVLVDVTASDPVMQEEIFGPILPMLTVESIDEAISFVNARPHPLALYVFAEDQKVNDKVVSSTTSGGVTVNGTIFHMTGPFLPFGGVGESGMGAYHGRAGVDTFQHLKPVLKRSTRVDAPLAYPPYTKRKFAILKKFI</sequence>
<dbReference type="FunFam" id="3.40.309.10:FF:000003">
    <property type="entry name" value="Aldehyde dehydrogenase"/>
    <property type="match status" value="1"/>
</dbReference>
<dbReference type="PROSITE" id="PS00070">
    <property type="entry name" value="ALDEHYDE_DEHYDR_CYS"/>
    <property type="match status" value="1"/>
</dbReference>
<keyword evidence="2" id="KW-0560">Oxidoreductase</keyword>
<dbReference type="AlphaFoldDB" id="A0A6J7LH10"/>
<dbReference type="Gene3D" id="3.40.309.10">
    <property type="entry name" value="Aldehyde Dehydrogenase, Chain A, domain 2"/>
    <property type="match status" value="1"/>
</dbReference>
<evidence type="ECO:0000256" key="1">
    <source>
        <dbReference type="ARBA" id="ARBA00009986"/>
    </source>
</evidence>
<dbReference type="GO" id="GO:0004029">
    <property type="term" value="F:aldehyde dehydrogenase (NAD+) activity"/>
    <property type="evidence" value="ECO:0007669"/>
    <property type="project" value="TreeGrafter"/>
</dbReference>
<accession>A0A6J7LH10</accession>
<dbReference type="InterPro" id="IPR016161">
    <property type="entry name" value="Ald_DH/histidinol_DH"/>
</dbReference>
<dbReference type="InterPro" id="IPR029510">
    <property type="entry name" value="Ald_DH_CS_GLU"/>
</dbReference>
<evidence type="ECO:0000256" key="2">
    <source>
        <dbReference type="ARBA" id="ARBA00023002"/>
    </source>
</evidence>
<evidence type="ECO:0000256" key="3">
    <source>
        <dbReference type="ARBA" id="ARBA00023027"/>
    </source>
</evidence>
<dbReference type="FunFam" id="3.40.605.10:FF:000004">
    <property type="entry name" value="Aldehyde dehydrogenase"/>
    <property type="match status" value="1"/>
</dbReference>
<keyword evidence="3" id="KW-0520">NAD</keyword>
<protein>
    <submittedName>
        <fullName evidence="5">Unannotated protein</fullName>
    </submittedName>
</protein>
<dbReference type="EMBL" id="CAFBNR010000078">
    <property type="protein sequence ID" value="CAB4966905.1"/>
    <property type="molecule type" value="Genomic_DNA"/>
</dbReference>
<dbReference type="InterPro" id="IPR016163">
    <property type="entry name" value="Ald_DH_C"/>
</dbReference>
<dbReference type="Gene3D" id="3.40.605.10">
    <property type="entry name" value="Aldehyde Dehydrogenase, Chain A, domain 1"/>
    <property type="match status" value="1"/>
</dbReference>
<gene>
    <name evidence="5" type="ORF">UFOPK3879_01269</name>
</gene>
<dbReference type="GO" id="GO:0006081">
    <property type="term" value="P:aldehyde metabolic process"/>
    <property type="evidence" value="ECO:0007669"/>
    <property type="project" value="InterPro"/>
</dbReference>
<evidence type="ECO:0000313" key="5">
    <source>
        <dbReference type="EMBL" id="CAB4966905.1"/>
    </source>
</evidence>
<dbReference type="InterPro" id="IPR016160">
    <property type="entry name" value="Ald_DH_CS_CYS"/>
</dbReference>
<dbReference type="InterPro" id="IPR015590">
    <property type="entry name" value="Aldehyde_DH_dom"/>
</dbReference>
<dbReference type="PANTHER" id="PTHR43570">
    <property type="entry name" value="ALDEHYDE DEHYDROGENASE"/>
    <property type="match status" value="1"/>
</dbReference>
<dbReference type="CDD" id="cd07087">
    <property type="entry name" value="ALDH_F3-13-14_CALDH-like"/>
    <property type="match status" value="1"/>
</dbReference>
<dbReference type="InterPro" id="IPR016162">
    <property type="entry name" value="Ald_DH_N"/>
</dbReference>
<dbReference type="PANTHER" id="PTHR43570:SF16">
    <property type="entry name" value="ALDEHYDE DEHYDROGENASE TYPE III, ISOFORM Q"/>
    <property type="match status" value="1"/>
</dbReference>
<dbReference type="PIRSF" id="PIRSF036492">
    <property type="entry name" value="ALDH"/>
    <property type="match status" value="1"/>
</dbReference>
<dbReference type="GO" id="GO:0005737">
    <property type="term" value="C:cytoplasm"/>
    <property type="evidence" value="ECO:0007669"/>
    <property type="project" value="TreeGrafter"/>
</dbReference>
<dbReference type="InterPro" id="IPR012394">
    <property type="entry name" value="Aldehyde_DH_NAD(P)"/>
</dbReference>
<reference evidence="5" key="1">
    <citation type="submission" date="2020-05" db="EMBL/GenBank/DDBJ databases">
        <authorList>
            <person name="Chiriac C."/>
            <person name="Salcher M."/>
            <person name="Ghai R."/>
            <person name="Kavagutti S V."/>
        </authorList>
    </citation>
    <scope>NUCLEOTIDE SEQUENCE</scope>
</reference>
<organism evidence="5">
    <name type="scientific">freshwater metagenome</name>
    <dbReference type="NCBI Taxonomy" id="449393"/>
    <lineage>
        <taxon>unclassified sequences</taxon>
        <taxon>metagenomes</taxon>
        <taxon>ecological metagenomes</taxon>
    </lineage>
</organism>
<evidence type="ECO:0000259" key="4">
    <source>
        <dbReference type="Pfam" id="PF00171"/>
    </source>
</evidence>
<feature type="domain" description="Aldehyde dehydrogenase" evidence="4">
    <location>
        <begin position="3"/>
        <end position="424"/>
    </location>
</feature>